<dbReference type="SUPFAM" id="SSF55729">
    <property type="entry name" value="Acyl-CoA N-acyltransferases (Nat)"/>
    <property type="match status" value="1"/>
</dbReference>
<organism evidence="2 3">
    <name type="scientific">Lentzea miocenica</name>
    <dbReference type="NCBI Taxonomy" id="3095431"/>
    <lineage>
        <taxon>Bacteria</taxon>
        <taxon>Bacillati</taxon>
        <taxon>Actinomycetota</taxon>
        <taxon>Actinomycetes</taxon>
        <taxon>Pseudonocardiales</taxon>
        <taxon>Pseudonocardiaceae</taxon>
        <taxon>Lentzea</taxon>
    </lineage>
</organism>
<dbReference type="Proteomes" id="UP001285521">
    <property type="component" value="Unassembled WGS sequence"/>
</dbReference>
<keyword evidence="3" id="KW-1185">Reference proteome</keyword>
<evidence type="ECO:0000313" key="2">
    <source>
        <dbReference type="EMBL" id="MDX8032564.1"/>
    </source>
</evidence>
<proteinExistence type="predicted"/>
<protein>
    <submittedName>
        <fullName evidence="2">GNAT family N-acetyltransferase</fullName>
    </submittedName>
</protein>
<dbReference type="Pfam" id="PF00583">
    <property type="entry name" value="Acetyltransf_1"/>
    <property type="match status" value="1"/>
</dbReference>
<dbReference type="EMBL" id="JAXAVW010000016">
    <property type="protein sequence ID" value="MDX8032564.1"/>
    <property type="molecule type" value="Genomic_DNA"/>
</dbReference>
<gene>
    <name evidence="2" type="ORF">SK803_20310</name>
</gene>
<dbReference type="PROSITE" id="PS51186">
    <property type="entry name" value="GNAT"/>
    <property type="match status" value="1"/>
</dbReference>
<dbReference type="InterPro" id="IPR016181">
    <property type="entry name" value="Acyl_CoA_acyltransferase"/>
</dbReference>
<feature type="domain" description="N-acetyltransferase" evidence="1">
    <location>
        <begin position="112"/>
        <end position="244"/>
    </location>
</feature>
<evidence type="ECO:0000313" key="3">
    <source>
        <dbReference type="Proteomes" id="UP001285521"/>
    </source>
</evidence>
<accession>A0ABU4T333</accession>
<reference evidence="2 3" key="1">
    <citation type="submission" date="2023-11" db="EMBL/GenBank/DDBJ databases">
        <title>Lentzea sokolovensis, sp. nov., Lentzea kristufkii, sp. nov., and Lentzea miocenensis, sp. nov., rare actinobacteria from Sokolov Coal Basin, Miocene lacustrine sediment, Czech Republic.</title>
        <authorList>
            <person name="Lara A."/>
            <person name="Kotroba L."/>
            <person name="Nouioui I."/>
            <person name="Neumann-Schaal M."/>
            <person name="Mast Y."/>
            <person name="Chronakova A."/>
        </authorList>
    </citation>
    <scope>NUCLEOTIDE SEQUENCE [LARGE SCALE GENOMIC DNA]</scope>
    <source>
        <strain evidence="2 3">BCCO 10_0856</strain>
    </source>
</reference>
<dbReference type="PANTHER" id="PTHR43072">
    <property type="entry name" value="N-ACETYLTRANSFERASE"/>
    <property type="match status" value="1"/>
</dbReference>
<sequence>MLLKTLQEYAARAQPAAHVEEAGGWWLRHSPGDAWWVSAVLPHDREDRVALAEEFCAERGSGVRFQITPGVCADDLDARLADRGYERGHTMSLQIASTAEVLRHAQADAGAVETRPTDKWLAAWRAVTTRDVSAERDLLSRVEHPSAYAYAEVDGEVVAVGRAVAENGWAGVFGMATLPHARGQGAARSVLAALASWAAAREADRMYLQMEKQNSSAFRLYERTGFREVCTYHYRIGPLPDFGDNQSGIKKAGGCRPS</sequence>
<dbReference type="InterPro" id="IPR000182">
    <property type="entry name" value="GNAT_dom"/>
</dbReference>
<dbReference type="Gene3D" id="3.40.630.30">
    <property type="match status" value="1"/>
</dbReference>
<reference evidence="2 3" key="2">
    <citation type="submission" date="2023-11" db="EMBL/GenBank/DDBJ databases">
        <authorList>
            <person name="Lara A.C."/>
            <person name="Chronakova A."/>
        </authorList>
    </citation>
    <scope>NUCLEOTIDE SEQUENCE [LARGE SCALE GENOMIC DNA]</scope>
    <source>
        <strain evidence="2 3">BCCO 10_0856</strain>
    </source>
</reference>
<dbReference type="RefSeq" id="WP_319967605.1">
    <property type="nucleotide sequence ID" value="NZ_JAXAVW010000016.1"/>
</dbReference>
<name>A0ABU4T333_9PSEU</name>
<comment type="caution">
    <text evidence="2">The sequence shown here is derived from an EMBL/GenBank/DDBJ whole genome shotgun (WGS) entry which is preliminary data.</text>
</comment>
<evidence type="ECO:0000259" key="1">
    <source>
        <dbReference type="PROSITE" id="PS51186"/>
    </source>
</evidence>